<dbReference type="GeneID" id="112464335"/>
<protein>
    <submittedName>
        <fullName evidence="3">Vimentin-like</fullName>
    </submittedName>
</protein>
<reference evidence="3" key="1">
    <citation type="submission" date="2025-08" db="UniProtKB">
        <authorList>
            <consortium name="RefSeq"/>
        </authorList>
    </citation>
    <scope>IDENTIFICATION</scope>
    <source>
        <tissue evidence="3">Whole body</tissue>
    </source>
</reference>
<feature type="compositionally biased region" description="Basic and acidic residues" evidence="1">
    <location>
        <begin position="196"/>
        <end position="213"/>
    </location>
</feature>
<accession>A0A6J1R2L9</accession>
<feature type="compositionally biased region" description="Basic and acidic residues" evidence="1">
    <location>
        <begin position="25"/>
        <end position="35"/>
    </location>
</feature>
<feature type="compositionally biased region" description="Basic and acidic residues" evidence="1">
    <location>
        <begin position="247"/>
        <end position="259"/>
    </location>
</feature>
<dbReference type="Proteomes" id="UP000504618">
    <property type="component" value="Unplaced"/>
</dbReference>
<feature type="region of interest" description="Disordered" evidence="1">
    <location>
        <begin position="231"/>
        <end position="259"/>
    </location>
</feature>
<evidence type="ECO:0000313" key="3">
    <source>
        <dbReference type="RefSeq" id="XP_024887045.1"/>
    </source>
</evidence>
<evidence type="ECO:0000256" key="1">
    <source>
        <dbReference type="SAM" id="MobiDB-lite"/>
    </source>
</evidence>
<dbReference type="RefSeq" id="XP_024887045.1">
    <property type="nucleotide sequence ID" value="XM_025031277.1"/>
</dbReference>
<feature type="region of interest" description="Disordered" evidence="1">
    <location>
        <begin position="196"/>
        <end position="218"/>
    </location>
</feature>
<feature type="region of interest" description="Disordered" evidence="1">
    <location>
        <begin position="1"/>
        <end position="110"/>
    </location>
</feature>
<evidence type="ECO:0000313" key="2">
    <source>
        <dbReference type="Proteomes" id="UP000504618"/>
    </source>
</evidence>
<feature type="compositionally biased region" description="Polar residues" evidence="1">
    <location>
        <begin position="15"/>
        <end position="24"/>
    </location>
</feature>
<organism evidence="2 3">
    <name type="scientific">Temnothorax curvispinosus</name>
    <dbReference type="NCBI Taxonomy" id="300111"/>
    <lineage>
        <taxon>Eukaryota</taxon>
        <taxon>Metazoa</taxon>
        <taxon>Ecdysozoa</taxon>
        <taxon>Arthropoda</taxon>
        <taxon>Hexapoda</taxon>
        <taxon>Insecta</taxon>
        <taxon>Pterygota</taxon>
        <taxon>Neoptera</taxon>
        <taxon>Endopterygota</taxon>
        <taxon>Hymenoptera</taxon>
        <taxon>Apocrita</taxon>
        <taxon>Aculeata</taxon>
        <taxon>Formicoidea</taxon>
        <taxon>Formicidae</taxon>
        <taxon>Myrmicinae</taxon>
        <taxon>Temnothorax</taxon>
    </lineage>
</organism>
<feature type="compositionally biased region" description="Basic and acidic residues" evidence="1">
    <location>
        <begin position="47"/>
        <end position="74"/>
    </location>
</feature>
<gene>
    <name evidence="3" type="primary">LOC112464335</name>
</gene>
<keyword evidence="2" id="KW-1185">Reference proteome</keyword>
<dbReference type="AlphaFoldDB" id="A0A6J1R2L9"/>
<sequence length="259" mass="30079">MEDPVNPSDKEERCCTSTDGNNKPTDTDKTSEKKGVGKQKPSKTKPGTREKFKSRNGKIDDMLHKQAVKEDIFKRSARTTRSPARRTGDQRIGQAQTHGKDEEKGEEEEEDIKVAFKSVMEALCSMTQENKLLRKELEELRNEVKMGAYTEIHEIKKELDEMRKEIRNNAQAEINAIKEKLQEVMEEADRWKMNLREEKNRMSDERMTGEQDTHISLNTEEIKQLRRILENNDKEERKNNIVIKGLKSGEDVKEDTKNS</sequence>
<name>A0A6J1R2L9_9HYME</name>
<proteinExistence type="predicted"/>